<dbReference type="InterPro" id="IPR002931">
    <property type="entry name" value="Transglutaminase-like"/>
</dbReference>
<dbReference type="Pfam" id="PF12969">
    <property type="entry name" value="DUF3857"/>
    <property type="match status" value="1"/>
</dbReference>
<dbReference type="SUPFAM" id="SSF54001">
    <property type="entry name" value="Cysteine proteinases"/>
    <property type="match status" value="1"/>
</dbReference>
<dbReference type="OrthoDB" id="8595007at2"/>
<proteinExistence type="predicted"/>
<dbReference type="Pfam" id="PF01841">
    <property type="entry name" value="Transglut_core"/>
    <property type="match status" value="1"/>
</dbReference>
<evidence type="ECO:0008006" key="6">
    <source>
        <dbReference type="Google" id="ProtNLM"/>
    </source>
</evidence>
<dbReference type="EMBL" id="QHKM01000003">
    <property type="protein sequence ID" value="RAK66832.1"/>
    <property type="molecule type" value="Genomic_DNA"/>
</dbReference>
<evidence type="ECO:0000313" key="5">
    <source>
        <dbReference type="Proteomes" id="UP000248553"/>
    </source>
</evidence>
<evidence type="ECO:0000259" key="3">
    <source>
        <dbReference type="Pfam" id="PF12969"/>
    </source>
</evidence>
<dbReference type="Gene3D" id="2.60.120.1130">
    <property type="match status" value="1"/>
</dbReference>
<dbReference type="AlphaFoldDB" id="A0A328BH70"/>
<organism evidence="4 5">
    <name type="scientific">Hymenobacter edaphi</name>
    <dbReference type="NCBI Taxonomy" id="2211146"/>
    <lineage>
        <taxon>Bacteria</taxon>
        <taxon>Pseudomonadati</taxon>
        <taxon>Bacteroidota</taxon>
        <taxon>Cytophagia</taxon>
        <taxon>Cytophagales</taxon>
        <taxon>Hymenobacteraceae</taxon>
        <taxon>Hymenobacter</taxon>
    </lineage>
</organism>
<evidence type="ECO:0000313" key="4">
    <source>
        <dbReference type="EMBL" id="RAK66832.1"/>
    </source>
</evidence>
<protein>
    <recommendedName>
        <fullName evidence="6">DUF3857 domain-containing protein</fullName>
    </recommendedName>
</protein>
<comment type="caution">
    <text evidence="4">The sequence shown here is derived from an EMBL/GenBank/DDBJ whole genome shotgun (WGS) entry which is preliminary data.</text>
</comment>
<sequence length="692" mass="76774">MAPCCARKAGAAASKAAPPCITPPRASPSAPTRTGTTTSMAASNWQRTALVAALGLSVCSARTAQAQQPAQLLAEARQQFPGQPAVFLDYRQDVLLELRGDSLVVSARHHRDLLHVAQGTGAYAADRVFSSHFSRLQKIEARTMVPAGSSYRAQKVQQFHEQFEIRPGIFFDDVRATNFTYPNVGPGARTISDYTLKFRDARFLQPFYFATGVPVRHAELTVTAPRAVKLNYKLFGADGANVQFSKEEKGGTVVYRWVADNLPAPPTDADAPDDAWYLPHVVYFVEEAPLAGKPQRLLSGVPELYTLYRSFVKDLDQPAPAPVLQHLVDSLTAKAATPDDKARNIYHWVQDHVRYIAFEQGMRGFVPHAPAAVYTRRYGDCKDMASLTHGMLQLAGLKSHLAWIGTRDLPYRYSELATPGVDNHMIAVYERPGGELVFLDATDPYNPFGLPTAMIQGKEALIGLDKEHSRVAEVPVVAREQNARTDATRLSLDGTSLRGSGQLALAGYARGRITATLRGADQTTQQRTVRSVLERGSNKFFVDKYTVGGLAEAEKPLTVDYQFHLDDYVQRAGDELYVNLNLERELTNDQIDLTRRRLPRANEYCRRSSQLTEFEIPAGYDLSHLPANVQADDAVAGFRISYRREGNKVVQDKEVYVNYLLLEPKQFAAYNKVVGQLSEAYRDALILKRKPL</sequence>
<gene>
    <name evidence="4" type="ORF">DLM85_11525</name>
</gene>
<keyword evidence="5" id="KW-1185">Reference proteome</keyword>
<evidence type="ECO:0000256" key="1">
    <source>
        <dbReference type="SAM" id="MobiDB-lite"/>
    </source>
</evidence>
<dbReference type="Proteomes" id="UP000248553">
    <property type="component" value="Unassembled WGS sequence"/>
</dbReference>
<accession>A0A328BH70</accession>
<evidence type="ECO:0000259" key="2">
    <source>
        <dbReference type="Pfam" id="PF01841"/>
    </source>
</evidence>
<dbReference type="InterPro" id="IPR024618">
    <property type="entry name" value="DUF3857"/>
</dbReference>
<dbReference type="Gene3D" id="3.10.620.30">
    <property type="match status" value="1"/>
</dbReference>
<dbReference type="InterPro" id="IPR038765">
    <property type="entry name" value="Papain-like_cys_pep_sf"/>
</dbReference>
<feature type="domain" description="DUF3857" evidence="3">
    <location>
        <begin position="128"/>
        <end position="265"/>
    </location>
</feature>
<feature type="region of interest" description="Disordered" evidence="1">
    <location>
        <begin position="16"/>
        <end position="41"/>
    </location>
</feature>
<name>A0A328BH70_9BACT</name>
<reference evidence="5" key="1">
    <citation type="submission" date="2018-05" db="EMBL/GenBank/DDBJ databases">
        <authorList>
            <person name="Nie L."/>
        </authorList>
    </citation>
    <scope>NUCLEOTIDE SEQUENCE [LARGE SCALE GENOMIC DNA]</scope>
    <source>
        <strain evidence="5">NL</strain>
    </source>
</reference>
<feature type="domain" description="Transglutaminase-like" evidence="2">
    <location>
        <begin position="326"/>
        <end position="402"/>
    </location>
</feature>
<dbReference type="Gene3D" id="2.60.40.3140">
    <property type="match status" value="1"/>
</dbReference>
<feature type="compositionally biased region" description="Polar residues" evidence="1">
    <location>
        <begin position="29"/>
        <end position="41"/>
    </location>
</feature>